<dbReference type="GO" id="GO:0016747">
    <property type="term" value="F:acyltransferase activity, transferring groups other than amino-acyl groups"/>
    <property type="evidence" value="ECO:0007669"/>
    <property type="project" value="InterPro"/>
</dbReference>
<keyword evidence="5" id="KW-1185">Reference proteome</keyword>
<feature type="domain" description="N-acetyltransferase" evidence="3">
    <location>
        <begin position="1"/>
        <end position="155"/>
    </location>
</feature>
<evidence type="ECO:0000256" key="1">
    <source>
        <dbReference type="ARBA" id="ARBA00022679"/>
    </source>
</evidence>
<dbReference type="EMBL" id="LJJD01000004">
    <property type="protein sequence ID" value="KQL58758.1"/>
    <property type="molecule type" value="Genomic_DNA"/>
</dbReference>
<evidence type="ECO:0000256" key="2">
    <source>
        <dbReference type="ARBA" id="ARBA00023315"/>
    </source>
</evidence>
<dbReference type="InterPro" id="IPR050832">
    <property type="entry name" value="Bact_Acetyltransf"/>
</dbReference>
<dbReference type="SUPFAM" id="SSF55729">
    <property type="entry name" value="Acyl-CoA N-acyltransferases (Nat)"/>
    <property type="match status" value="1"/>
</dbReference>
<dbReference type="CDD" id="cd04301">
    <property type="entry name" value="NAT_SF"/>
    <property type="match status" value="1"/>
</dbReference>
<keyword evidence="2" id="KW-0012">Acyltransferase</keyword>
<evidence type="ECO:0000259" key="3">
    <source>
        <dbReference type="PROSITE" id="PS51186"/>
    </source>
</evidence>
<dbReference type="Gene3D" id="3.40.630.30">
    <property type="match status" value="1"/>
</dbReference>
<dbReference type="PANTHER" id="PTHR43877">
    <property type="entry name" value="AMINOALKYLPHOSPHONATE N-ACETYLTRANSFERASE-RELATED-RELATED"/>
    <property type="match status" value="1"/>
</dbReference>
<sequence length="157" mass="17557">MLRKATEADVNGIASVHVQAWFTTYTGIIKSEILAGMSVENRAKSWSHHVKDKDQLIYVYERDGHIVGFASARQSTALILTIYILEDNQGEGIGKLLIQTILKELASLGHQKATVEVLEANSSKSFYERMGASLIERKLVPQYGEGNVLLTYRWDAM</sequence>
<keyword evidence="1" id="KW-0808">Transferase</keyword>
<comment type="caution">
    <text evidence="4">The sequence shown here is derived from an EMBL/GenBank/DDBJ whole genome shotgun (WGS) entry which is preliminary data.</text>
</comment>
<dbReference type="Proteomes" id="UP000051061">
    <property type="component" value="Unassembled WGS sequence"/>
</dbReference>
<accession>A0A9D5HZG1</accession>
<name>A0A9D5HZG1_9BACI</name>
<organism evidence="4 5">
    <name type="scientific">Alkalicoccobacillus plakortidis</name>
    <dbReference type="NCBI Taxonomy" id="444060"/>
    <lineage>
        <taxon>Bacteria</taxon>
        <taxon>Bacillati</taxon>
        <taxon>Bacillota</taxon>
        <taxon>Bacilli</taxon>
        <taxon>Bacillales</taxon>
        <taxon>Bacillaceae</taxon>
        <taxon>Alkalicoccobacillus</taxon>
    </lineage>
</organism>
<dbReference type="Pfam" id="PF13673">
    <property type="entry name" value="Acetyltransf_10"/>
    <property type="match status" value="1"/>
</dbReference>
<reference evidence="4 5" key="1">
    <citation type="submission" date="2015-09" db="EMBL/GenBank/DDBJ databases">
        <title>Genome sequencing project for genomic taxonomy and phylogenomics of Bacillus-like bacteria.</title>
        <authorList>
            <person name="Liu B."/>
            <person name="Wang J."/>
            <person name="Zhu Y."/>
            <person name="Liu G."/>
            <person name="Chen Q."/>
            <person name="Chen Z."/>
            <person name="Lan J."/>
            <person name="Che J."/>
            <person name="Ge C."/>
            <person name="Shi H."/>
            <person name="Pan Z."/>
            <person name="Liu X."/>
        </authorList>
    </citation>
    <scope>NUCLEOTIDE SEQUENCE [LARGE SCALE GENOMIC DNA]</scope>
    <source>
        <strain evidence="4 5">DSM 19153</strain>
    </source>
</reference>
<dbReference type="InterPro" id="IPR000182">
    <property type="entry name" value="GNAT_dom"/>
</dbReference>
<proteinExistence type="predicted"/>
<dbReference type="PROSITE" id="PS51186">
    <property type="entry name" value="GNAT"/>
    <property type="match status" value="1"/>
</dbReference>
<protein>
    <recommendedName>
        <fullName evidence="3">N-acetyltransferase domain-containing protein</fullName>
    </recommendedName>
</protein>
<evidence type="ECO:0000313" key="4">
    <source>
        <dbReference type="EMBL" id="KQL58758.1"/>
    </source>
</evidence>
<dbReference type="AlphaFoldDB" id="A0A9D5HZG1"/>
<gene>
    <name evidence="4" type="ORF">AN965_01975</name>
</gene>
<dbReference type="PANTHER" id="PTHR43877:SF1">
    <property type="entry name" value="ACETYLTRANSFERASE"/>
    <property type="match status" value="1"/>
</dbReference>
<evidence type="ECO:0000313" key="5">
    <source>
        <dbReference type="Proteomes" id="UP000051061"/>
    </source>
</evidence>
<dbReference type="InterPro" id="IPR016181">
    <property type="entry name" value="Acyl_CoA_acyltransferase"/>
</dbReference>